<dbReference type="Pfam" id="PF09351">
    <property type="entry name" value="DUF1993"/>
    <property type="match status" value="1"/>
</dbReference>
<evidence type="ECO:0000313" key="1">
    <source>
        <dbReference type="EMBL" id="KAK3381211.1"/>
    </source>
</evidence>
<dbReference type="InterPro" id="IPR034660">
    <property type="entry name" value="DinB/YfiT-like"/>
</dbReference>
<sequence length="176" mass="20033">MSKTTIYDVSIPTFIRGMRTLAHLLAMAEVYANAKGIPIEDIPNWSLYENMKPLSFQVQVASNTAKKSVERLTVYQHAPQWADDEDSLPKLADRVAQTIDFLEKVDRVALDSPDPENVHLVLKDHEFNMSREDYLFKFAIPNFFFHVQTVYAILRMKGVEIGKQDYLGAFLGCCAS</sequence>
<evidence type="ECO:0008006" key="3">
    <source>
        <dbReference type="Google" id="ProtNLM"/>
    </source>
</evidence>
<dbReference type="PANTHER" id="PTHR36922:SF1">
    <property type="entry name" value="DUF1993 DOMAIN-CONTAINING PROTEIN"/>
    <property type="match status" value="1"/>
</dbReference>
<dbReference type="InterPro" id="IPR018531">
    <property type="entry name" value="DUF1993"/>
</dbReference>
<gene>
    <name evidence="1" type="ORF">B0H63DRAFT_434587</name>
</gene>
<dbReference type="SUPFAM" id="SSF109854">
    <property type="entry name" value="DinB/YfiT-like putative metalloenzymes"/>
    <property type="match status" value="1"/>
</dbReference>
<dbReference type="Gene3D" id="1.20.120.450">
    <property type="entry name" value="dinb family like domain"/>
    <property type="match status" value="1"/>
</dbReference>
<dbReference type="Proteomes" id="UP001285441">
    <property type="component" value="Unassembled WGS sequence"/>
</dbReference>
<dbReference type="PANTHER" id="PTHR36922">
    <property type="entry name" value="BLL2446 PROTEIN"/>
    <property type="match status" value="1"/>
</dbReference>
<dbReference type="AlphaFoldDB" id="A0AAE0NGN4"/>
<accession>A0AAE0NGN4</accession>
<reference evidence="1" key="1">
    <citation type="journal article" date="2023" name="Mol. Phylogenet. Evol.">
        <title>Genome-scale phylogeny and comparative genomics of the fungal order Sordariales.</title>
        <authorList>
            <person name="Hensen N."/>
            <person name="Bonometti L."/>
            <person name="Westerberg I."/>
            <person name="Brannstrom I.O."/>
            <person name="Guillou S."/>
            <person name="Cros-Aarteil S."/>
            <person name="Calhoun S."/>
            <person name="Haridas S."/>
            <person name="Kuo A."/>
            <person name="Mondo S."/>
            <person name="Pangilinan J."/>
            <person name="Riley R."/>
            <person name="LaButti K."/>
            <person name="Andreopoulos B."/>
            <person name="Lipzen A."/>
            <person name="Chen C."/>
            <person name="Yan M."/>
            <person name="Daum C."/>
            <person name="Ng V."/>
            <person name="Clum A."/>
            <person name="Steindorff A."/>
            <person name="Ohm R.A."/>
            <person name="Martin F."/>
            <person name="Silar P."/>
            <person name="Natvig D.O."/>
            <person name="Lalanne C."/>
            <person name="Gautier V."/>
            <person name="Ament-Velasquez S.L."/>
            <person name="Kruys A."/>
            <person name="Hutchinson M.I."/>
            <person name="Powell A.J."/>
            <person name="Barry K."/>
            <person name="Miller A.N."/>
            <person name="Grigoriev I.V."/>
            <person name="Debuchy R."/>
            <person name="Gladieux P."/>
            <person name="Hiltunen Thoren M."/>
            <person name="Johannesson H."/>
        </authorList>
    </citation>
    <scope>NUCLEOTIDE SEQUENCE</scope>
    <source>
        <strain evidence="1">CBS 232.78</strain>
    </source>
</reference>
<organism evidence="1 2">
    <name type="scientific">Podospora didyma</name>
    <dbReference type="NCBI Taxonomy" id="330526"/>
    <lineage>
        <taxon>Eukaryota</taxon>
        <taxon>Fungi</taxon>
        <taxon>Dikarya</taxon>
        <taxon>Ascomycota</taxon>
        <taxon>Pezizomycotina</taxon>
        <taxon>Sordariomycetes</taxon>
        <taxon>Sordariomycetidae</taxon>
        <taxon>Sordariales</taxon>
        <taxon>Podosporaceae</taxon>
        <taxon>Podospora</taxon>
    </lineage>
</organism>
<comment type="caution">
    <text evidence="1">The sequence shown here is derived from an EMBL/GenBank/DDBJ whole genome shotgun (WGS) entry which is preliminary data.</text>
</comment>
<keyword evidence="2" id="KW-1185">Reference proteome</keyword>
<proteinExistence type="predicted"/>
<reference evidence="1" key="2">
    <citation type="submission" date="2023-06" db="EMBL/GenBank/DDBJ databases">
        <authorList>
            <consortium name="Lawrence Berkeley National Laboratory"/>
            <person name="Haridas S."/>
            <person name="Hensen N."/>
            <person name="Bonometti L."/>
            <person name="Westerberg I."/>
            <person name="Brannstrom I.O."/>
            <person name="Guillou S."/>
            <person name="Cros-Aarteil S."/>
            <person name="Calhoun S."/>
            <person name="Kuo A."/>
            <person name="Mondo S."/>
            <person name="Pangilinan J."/>
            <person name="Riley R."/>
            <person name="LaButti K."/>
            <person name="Andreopoulos B."/>
            <person name="Lipzen A."/>
            <person name="Chen C."/>
            <person name="Yanf M."/>
            <person name="Daum C."/>
            <person name="Ng V."/>
            <person name="Clum A."/>
            <person name="Steindorff A."/>
            <person name="Ohm R."/>
            <person name="Martin F."/>
            <person name="Silar P."/>
            <person name="Natvig D."/>
            <person name="Lalanne C."/>
            <person name="Gautier V."/>
            <person name="Ament-velasquez S.L."/>
            <person name="Kruys A."/>
            <person name="Hutchinson M.I."/>
            <person name="Powell A.J."/>
            <person name="Barry K."/>
            <person name="Miller A.N."/>
            <person name="Grigoriev I.V."/>
            <person name="Debuchy R."/>
            <person name="Gladieux P."/>
            <person name="Thoren M.H."/>
            <person name="Johannesson H."/>
        </authorList>
    </citation>
    <scope>NUCLEOTIDE SEQUENCE</scope>
    <source>
        <strain evidence="1">CBS 232.78</strain>
    </source>
</reference>
<name>A0AAE0NGN4_9PEZI</name>
<protein>
    <recommendedName>
        <fullName evidence="3">DUF1993 domain-containing protein</fullName>
    </recommendedName>
</protein>
<evidence type="ECO:0000313" key="2">
    <source>
        <dbReference type="Proteomes" id="UP001285441"/>
    </source>
</evidence>
<dbReference type="EMBL" id="JAULSW010000005">
    <property type="protein sequence ID" value="KAK3381211.1"/>
    <property type="molecule type" value="Genomic_DNA"/>
</dbReference>